<evidence type="ECO:0000259" key="3">
    <source>
        <dbReference type="PROSITE" id="PS51186"/>
    </source>
</evidence>
<proteinExistence type="predicted"/>
<dbReference type="InterPro" id="IPR050832">
    <property type="entry name" value="Bact_Acetyltransf"/>
</dbReference>
<dbReference type="InterPro" id="IPR000182">
    <property type="entry name" value="GNAT_dom"/>
</dbReference>
<dbReference type="PROSITE" id="PS51186">
    <property type="entry name" value="GNAT"/>
    <property type="match status" value="2"/>
</dbReference>
<gene>
    <name evidence="4" type="ORF">LG632_22120</name>
</gene>
<dbReference type="EMBL" id="JAJAUY010000104">
    <property type="protein sequence ID" value="MCB5182065.1"/>
    <property type="molecule type" value="Genomic_DNA"/>
</dbReference>
<evidence type="ECO:0000313" key="5">
    <source>
        <dbReference type="Proteomes" id="UP001199054"/>
    </source>
</evidence>
<keyword evidence="5" id="KW-1185">Reference proteome</keyword>
<comment type="caution">
    <text evidence="4">The sequence shown here is derived from an EMBL/GenBank/DDBJ whole genome shotgun (WGS) entry which is preliminary data.</text>
</comment>
<dbReference type="CDD" id="cd04301">
    <property type="entry name" value="NAT_SF"/>
    <property type="match status" value="1"/>
</dbReference>
<dbReference type="Pfam" id="PF13508">
    <property type="entry name" value="Acetyltransf_7"/>
    <property type="match status" value="1"/>
</dbReference>
<keyword evidence="2" id="KW-0012">Acyltransferase</keyword>
<sequence>MLTVRPAGPDDAPAICDLMNAVDVLEIGRPETELAEVTGDLTDPATDLAHDSWLAFDGDRLIAYAVLWDGGAEAPAVAPGEDGGVVVEGDHYILPEAQEVGERLLELMERRALERARAAGGRHAVLHLGLNIAPTFDTARLAARGWSEVRRYHVMTRALSAADQAPPAVPGLTLRTCEAEADRRIAHALVQETMSEHFGHRHRSYEQWLNLLGTEAFDWSLVWIAALEGHGDVAVAVTRDNRAAMGWVSTLGVRKEHRGRGLGGHLLRHAFATYAARGRDTIGLGVDTLNASNALSLYESHGMAKHYAVVTWETRVHPAA</sequence>
<protein>
    <submittedName>
        <fullName evidence="4">GNAT family N-acetyltransferase</fullName>
    </submittedName>
</protein>
<feature type="domain" description="N-acetyltransferase" evidence="3">
    <location>
        <begin position="172"/>
        <end position="320"/>
    </location>
</feature>
<organism evidence="4 5">
    <name type="scientific">Streptomyces antimicrobicus</name>
    <dbReference type="NCBI Taxonomy" id="2883108"/>
    <lineage>
        <taxon>Bacteria</taxon>
        <taxon>Bacillati</taxon>
        <taxon>Actinomycetota</taxon>
        <taxon>Actinomycetes</taxon>
        <taxon>Kitasatosporales</taxon>
        <taxon>Streptomycetaceae</taxon>
        <taxon>Streptomyces</taxon>
    </lineage>
</organism>
<evidence type="ECO:0000256" key="2">
    <source>
        <dbReference type="ARBA" id="ARBA00023315"/>
    </source>
</evidence>
<feature type="domain" description="N-acetyltransferase" evidence="3">
    <location>
        <begin position="2"/>
        <end position="160"/>
    </location>
</feature>
<accession>A0ABS8BBS7</accession>
<dbReference type="Proteomes" id="UP001199054">
    <property type="component" value="Unassembled WGS sequence"/>
</dbReference>
<dbReference type="SUPFAM" id="SSF55729">
    <property type="entry name" value="Acyl-CoA N-acyltransferases (Nat)"/>
    <property type="match status" value="2"/>
</dbReference>
<reference evidence="4 5" key="1">
    <citation type="submission" date="2021-10" db="EMBL/GenBank/DDBJ databases">
        <title>Streptomyces sp. strain SMC 277, a novel streptomycete isolated from soil.</title>
        <authorList>
            <person name="Chanama M."/>
        </authorList>
    </citation>
    <scope>NUCLEOTIDE SEQUENCE [LARGE SCALE GENOMIC DNA]</scope>
    <source>
        <strain evidence="4 5">SMC 277</strain>
    </source>
</reference>
<dbReference type="PANTHER" id="PTHR43877">
    <property type="entry name" value="AMINOALKYLPHOSPHONATE N-ACETYLTRANSFERASE-RELATED-RELATED"/>
    <property type="match status" value="1"/>
</dbReference>
<keyword evidence="1" id="KW-0808">Transferase</keyword>
<dbReference type="InterPro" id="IPR016181">
    <property type="entry name" value="Acyl_CoA_acyltransferase"/>
</dbReference>
<name>A0ABS8BBS7_9ACTN</name>
<dbReference type="Gene3D" id="3.40.630.30">
    <property type="match status" value="1"/>
</dbReference>
<evidence type="ECO:0000313" key="4">
    <source>
        <dbReference type="EMBL" id="MCB5182065.1"/>
    </source>
</evidence>
<dbReference type="RefSeq" id="WP_226729166.1">
    <property type="nucleotide sequence ID" value="NZ_JAJAUY010000104.1"/>
</dbReference>
<evidence type="ECO:0000256" key="1">
    <source>
        <dbReference type="ARBA" id="ARBA00022679"/>
    </source>
</evidence>